<proteinExistence type="predicted"/>
<sequence length="183" mass="21663">MALSDYGLATLRFVYTSKLRKELQYTISNLRHTLQWSQEAWPIPQRLPRRAWRVTYLKRPFRVKTTVRHYVFHDFRYQFTFRDVKDVPAAVSTVLGSMTPETSCVCHFNWHYHGAPGYNMLMTGDLQEATSGSIDQTAIRRRILELEQGMANVQRKQSDDEERWKGWYGHSTLWNTGFKRNPE</sequence>
<gene>
    <name evidence="1" type="ORF">EVOR1521_LOCUS9844</name>
</gene>
<keyword evidence="2" id="KW-1185">Reference proteome</keyword>
<dbReference type="Proteomes" id="UP001178507">
    <property type="component" value="Unassembled WGS sequence"/>
</dbReference>
<comment type="caution">
    <text evidence="1">The sequence shown here is derived from an EMBL/GenBank/DDBJ whole genome shotgun (WGS) entry which is preliminary data.</text>
</comment>
<dbReference type="AlphaFoldDB" id="A0AA36I7L5"/>
<organism evidence="1 2">
    <name type="scientific">Effrenium voratum</name>
    <dbReference type="NCBI Taxonomy" id="2562239"/>
    <lineage>
        <taxon>Eukaryota</taxon>
        <taxon>Sar</taxon>
        <taxon>Alveolata</taxon>
        <taxon>Dinophyceae</taxon>
        <taxon>Suessiales</taxon>
        <taxon>Symbiodiniaceae</taxon>
        <taxon>Effrenium</taxon>
    </lineage>
</organism>
<evidence type="ECO:0000313" key="1">
    <source>
        <dbReference type="EMBL" id="CAJ1382479.1"/>
    </source>
</evidence>
<protein>
    <submittedName>
        <fullName evidence="1">Uncharacterized protein</fullName>
    </submittedName>
</protein>
<name>A0AA36I7L5_9DINO</name>
<reference evidence="1" key="1">
    <citation type="submission" date="2023-08" db="EMBL/GenBank/DDBJ databases">
        <authorList>
            <person name="Chen Y."/>
            <person name="Shah S."/>
            <person name="Dougan E. K."/>
            <person name="Thang M."/>
            <person name="Chan C."/>
        </authorList>
    </citation>
    <scope>NUCLEOTIDE SEQUENCE</scope>
</reference>
<accession>A0AA36I7L5</accession>
<evidence type="ECO:0000313" key="2">
    <source>
        <dbReference type="Proteomes" id="UP001178507"/>
    </source>
</evidence>
<dbReference type="EMBL" id="CAUJNA010000907">
    <property type="protein sequence ID" value="CAJ1382479.1"/>
    <property type="molecule type" value="Genomic_DNA"/>
</dbReference>